<accession>A0A4V2KRB5</accession>
<feature type="transmembrane region" description="Helical" evidence="5">
    <location>
        <begin position="223"/>
        <end position="245"/>
    </location>
</feature>
<feature type="transmembrane region" description="Helical" evidence="5">
    <location>
        <begin position="21"/>
        <end position="41"/>
    </location>
</feature>
<protein>
    <submittedName>
        <fullName evidence="7">ABC transporter permease</fullName>
    </submittedName>
</protein>
<evidence type="ECO:0000313" key="7">
    <source>
        <dbReference type="EMBL" id="TBW23764.1"/>
    </source>
</evidence>
<dbReference type="RefSeq" id="WP_131279269.1">
    <property type="nucleotide sequence ID" value="NZ_JBHSLR010000009.1"/>
</dbReference>
<dbReference type="AlphaFoldDB" id="A0A4V2KRB5"/>
<sequence length="251" mass="26793">MKIPTLISIDFKRALRDSGTIFVLGIPLLMFIIFGTTTSYAEFPFGNGNVAMMTMINMALYGATSVTVALASNAAVERMQGWGRQIALTPLRDSQYVLVKVVVAGLFALLPMLAIYLTGFVTTSEAPARVWALSFVLILAGALVMALYGLFFGLALKSDSGTTIATGTLVVLSFLGNLFVPLSGTMLTISKFTPLYGFGVIARWPLAEGANVGMDGNAVQESLQLAVANFAVWALVLAAASLWAFKRSRSR</sequence>
<proteinExistence type="predicted"/>
<reference evidence="7 8" key="1">
    <citation type="submission" date="2019-02" db="EMBL/GenBank/DDBJ databases">
        <title>Arcanobacterium bovis sp. nov., isolated from the milk of a cow with mastitis.</title>
        <authorList>
            <person name="Sammra O."/>
            <person name="Foster G."/>
            <person name="Hassan A."/>
            <person name="Alssahen M."/>
            <person name="Laemmler C."/>
            <person name="Borowiak M."/>
            <person name="Malorny B."/>
            <person name="Abdulmawjood A."/>
        </authorList>
    </citation>
    <scope>NUCLEOTIDE SEQUENCE [LARGE SCALE GENOMIC DNA]</scope>
    <source>
        <strain evidence="7 8">C605018/01/1</strain>
    </source>
</reference>
<evidence type="ECO:0000256" key="2">
    <source>
        <dbReference type="ARBA" id="ARBA00022692"/>
    </source>
</evidence>
<evidence type="ECO:0000256" key="3">
    <source>
        <dbReference type="ARBA" id="ARBA00022989"/>
    </source>
</evidence>
<comment type="subcellular location">
    <subcellularLocation>
        <location evidence="1">Membrane</location>
        <topology evidence="1">Multi-pass membrane protein</topology>
    </subcellularLocation>
</comment>
<feature type="transmembrane region" description="Helical" evidence="5">
    <location>
        <begin position="168"/>
        <end position="189"/>
    </location>
</feature>
<evidence type="ECO:0000256" key="1">
    <source>
        <dbReference type="ARBA" id="ARBA00004141"/>
    </source>
</evidence>
<keyword evidence="2 5" id="KW-0812">Transmembrane</keyword>
<dbReference type="EMBL" id="SJDT01000001">
    <property type="protein sequence ID" value="TBW23764.1"/>
    <property type="molecule type" value="Genomic_DNA"/>
</dbReference>
<gene>
    <name evidence="7" type="ORF">EZJ44_01100</name>
</gene>
<name>A0A4V2KRB5_9ACTO</name>
<dbReference type="OrthoDB" id="63188at2"/>
<organism evidence="7 8">
    <name type="scientific">Arcanobacterium bovis</name>
    <dbReference type="NCBI Taxonomy" id="2529275"/>
    <lineage>
        <taxon>Bacteria</taxon>
        <taxon>Bacillati</taxon>
        <taxon>Actinomycetota</taxon>
        <taxon>Actinomycetes</taxon>
        <taxon>Actinomycetales</taxon>
        <taxon>Actinomycetaceae</taxon>
        <taxon>Arcanobacterium</taxon>
    </lineage>
</organism>
<keyword evidence="4 5" id="KW-0472">Membrane</keyword>
<dbReference type="Pfam" id="PF12698">
    <property type="entry name" value="ABC2_membrane_3"/>
    <property type="match status" value="1"/>
</dbReference>
<evidence type="ECO:0000256" key="5">
    <source>
        <dbReference type="SAM" id="Phobius"/>
    </source>
</evidence>
<feature type="transmembrane region" description="Helical" evidence="5">
    <location>
        <begin position="53"/>
        <end position="76"/>
    </location>
</feature>
<dbReference type="Proteomes" id="UP000293036">
    <property type="component" value="Unassembled WGS sequence"/>
</dbReference>
<evidence type="ECO:0000256" key="4">
    <source>
        <dbReference type="ARBA" id="ARBA00023136"/>
    </source>
</evidence>
<feature type="domain" description="ABC-2 type transporter transmembrane" evidence="6">
    <location>
        <begin position="50"/>
        <end position="203"/>
    </location>
</feature>
<dbReference type="InterPro" id="IPR013525">
    <property type="entry name" value="ABC2_TM"/>
</dbReference>
<evidence type="ECO:0000313" key="8">
    <source>
        <dbReference type="Proteomes" id="UP000293036"/>
    </source>
</evidence>
<keyword evidence="3 5" id="KW-1133">Transmembrane helix</keyword>
<feature type="transmembrane region" description="Helical" evidence="5">
    <location>
        <begin position="130"/>
        <end position="156"/>
    </location>
</feature>
<keyword evidence="8" id="KW-1185">Reference proteome</keyword>
<feature type="transmembrane region" description="Helical" evidence="5">
    <location>
        <begin position="97"/>
        <end position="118"/>
    </location>
</feature>
<comment type="caution">
    <text evidence="7">The sequence shown here is derived from an EMBL/GenBank/DDBJ whole genome shotgun (WGS) entry which is preliminary data.</text>
</comment>
<evidence type="ECO:0000259" key="6">
    <source>
        <dbReference type="Pfam" id="PF12698"/>
    </source>
</evidence>